<proteinExistence type="predicted"/>
<sequence>MIAFDTTINTSPDSPCPDCSQFLDWDEETLETEQEIAEIFMSLVATVKLQPSIDDSLEAKALNLLSYVLPHDRESADAFLDAFGPTTDESSTNFVRSIVVLLSSSNQAITTATMKMIKSFGRF</sequence>
<protein>
    <submittedName>
        <fullName evidence="1">Uncharacterized protein</fullName>
    </submittedName>
</protein>
<dbReference type="EMBL" id="JARBJD010000045">
    <property type="protein sequence ID" value="KAK2957495.1"/>
    <property type="molecule type" value="Genomic_DNA"/>
</dbReference>
<accession>A0ABQ9Y183</accession>
<keyword evidence="2" id="KW-1185">Reference proteome</keyword>
<gene>
    <name evidence="1" type="ORF">BLNAU_7394</name>
</gene>
<comment type="caution">
    <text evidence="1">The sequence shown here is derived from an EMBL/GenBank/DDBJ whole genome shotgun (WGS) entry which is preliminary data.</text>
</comment>
<evidence type="ECO:0000313" key="2">
    <source>
        <dbReference type="Proteomes" id="UP001281761"/>
    </source>
</evidence>
<reference evidence="1 2" key="1">
    <citation type="journal article" date="2022" name="bioRxiv">
        <title>Genomics of Preaxostyla Flagellates Illuminates Evolutionary Transitions and the Path Towards Mitochondrial Loss.</title>
        <authorList>
            <person name="Novak L.V.F."/>
            <person name="Treitli S.C."/>
            <person name="Pyrih J."/>
            <person name="Halakuc P."/>
            <person name="Pipaliya S.V."/>
            <person name="Vacek V."/>
            <person name="Brzon O."/>
            <person name="Soukal P."/>
            <person name="Eme L."/>
            <person name="Dacks J.B."/>
            <person name="Karnkowska A."/>
            <person name="Elias M."/>
            <person name="Hampl V."/>
        </authorList>
    </citation>
    <scope>NUCLEOTIDE SEQUENCE [LARGE SCALE GENOMIC DNA]</scope>
    <source>
        <strain evidence="1">NAU3</strain>
        <tissue evidence="1">Gut</tissue>
    </source>
</reference>
<name>A0ABQ9Y183_9EUKA</name>
<dbReference type="Proteomes" id="UP001281761">
    <property type="component" value="Unassembled WGS sequence"/>
</dbReference>
<evidence type="ECO:0000313" key="1">
    <source>
        <dbReference type="EMBL" id="KAK2957495.1"/>
    </source>
</evidence>
<organism evidence="1 2">
    <name type="scientific">Blattamonas nauphoetae</name>
    <dbReference type="NCBI Taxonomy" id="2049346"/>
    <lineage>
        <taxon>Eukaryota</taxon>
        <taxon>Metamonada</taxon>
        <taxon>Preaxostyla</taxon>
        <taxon>Oxymonadida</taxon>
        <taxon>Blattamonas</taxon>
    </lineage>
</organism>